<dbReference type="SUPFAM" id="SSF82185">
    <property type="entry name" value="Histone H3 K4-specific methyltransferase SET7/9 N-terminal domain"/>
    <property type="match status" value="1"/>
</dbReference>
<evidence type="ECO:0008006" key="5">
    <source>
        <dbReference type="Google" id="ProtNLM"/>
    </source>
</evidence>
<dbReference type="Gene3D" id="3.90.930.1">
    <property type="match status" value="1"/>
</dbReference>
<reference evidence="1 4" key="1">
    <citation type="journal article" date="2015" name="Int. J. Syst. Evol. Microbiol.">
        <title>Algibacter amylolyticus sp. nov., isolated from intertidal sediment.</title>
        <authorList>
            <person name="Zhang D.C."/>
            <person name="Wu J."/>
            <person name="Neuner K."/>
            <person name="Yao J."/>
            <person name="Margesin R."/>
        </authorList>
    </citation>
    <scope>NUCLEOTIDE SEQUENCE [LARGE SCALE GENOMIC DNA]</scope>
    <source>
        <strain evidence="1 4">RU-4-M-4</strain>
    </source>
</reference>
<evidence type="ECO:0000313" key="4">
    <source>
        <dbReference type="Proteomes" id="UP000322315"/>
    </source>
</evidence>
<dbReference type="RefSeq" id="WP_144118271.1">
    <property type="nucleotide sequence ID" value="NZ_JACHGE010000017.1"/>
</dbReference>
<evidence type="ECO:0000313" key="3">
    <source>
        <dbReference type="Proteomes" id="UP000315145"/>
    </source>
</evidence>
<reference evidence="2 3" key="2">
    <citation type="submission" date="2019-07" db="EMBL/GenBank/DDBJ databases">
        <title>Algibacter marinivivus sp. nov., isolated from the surface of a marine red alga.</title>
        <authorList>
            <person name="Zhong X."/>
            <person name="Xu W."/>
            <person name="Zhang Y."/>
            <person name="Zhang Q."/>
            <person name="Du Z."/>
        </authorList>
    </citation>
    <scope>NUCLEOTIDE SEQUENCE [LARGE SCALE GENOMIC DNA]</scope>
    <source>
        <strain evidence="2 3">RU-4-M-4</strain>
    </source>
</reference>
<dbReference type="Proteomes" id="UP000315145">
    <property type="component" value="Unassembled WGS sequence"/>
</dbReference>
<evidence type="ECO:0000313" key="2">
    <source>
        <dbReference type="EMBL" id="TSJ71065.1"/>
    </source>
</evidence>
<evidence type="ECO:0000313" key="1">
    <source>
        <dbReference type="EMBL" id="KAA5820436.1"/>
    </source>
</evidence>
<dbReference type="EMBL" id="VWRS01000017">
    <property type="protein sequence ID" value="KAA5820436.1"/>
    <property type="molecule type" value="Genomic_DNA"/>
</dbReference>
<dbReference type="PROSITE" id="PS51257">
    <property type="entry name" value="PROKAR_LIPOPROTEIN"/>
    <property type="match status" value="1"/>
</dbReference>
<proteinExistence type="predicted"/>
<organism evidence="1 4">
    <name type="scientific">Algibacter amylolyticus</name>
    <dbReference type="NCBI Taxonomy" id="1608400"/>
    <lineage>
        <taxon>Bacteria</taxon>
        <taxon>Pseudomonadati</taxon>
        <taxon>Bacteroidota</taxon>
        <taxon>Flavobacteriia</taxon>
        <taxon>Flavobacteriales</taxon>
        <taxon>Flavobacteriaceae</taxon>
        <taxon>Algibacter</taxon>
    </lineage>
</organism>
<gene>
    <name evidence="1" type="ORF">F2B50_17745</name>
    <name evidence="2" type="ORF">FPF71_17745</name>
</gene>
<keyword evidence="3" id="KW-1185">Reference proteome</keyword>
<sequence length="251" mass="29184">MKRLTYILLTLVFISCKSEKKDIFQEYNGEMVKVEFIDSKADSLFTGFGGVTYENGKLKSLSYVKNGVPADTLFYYYENGKIKEKGLVENGFQKGWWIYNREDGSLKEKSEWLTLKDSLYKNQSIYFDQNGEVKYKNSSFFNLKIPDTIQVGKNIASFNYNSNIDVYKKLMYVVIENKYSESETKLDTFGIENDDYRFGIFGYEKGKQNIKGQIVEELYEIKNIGNDSAIGTVSNHKKYFEKEVYVSDKNN</sequence>
<reference evidence="1" key="3">
    <citation type="submission" date="2019-09" db="EMBL/GenBank/DDBJ databases">
        <authorList>
            <person name="Zhang D.-C."/>
        </authorList>
    </citation>
    <scope>NUCLEOTIDE SEQUENCE</scope>
    <source>
        <strain evidence="1">RU-4-M-4</strain>
    </source>
</reference>
<dbReference type="EMBL" id="VMBF01000017">
    <property type="protein sequence ID" value="TSJ71065.1"/>
    <property type="molecule type" value="Genomic_DNA"/>
</dbReference>
<accession>A0A5M7AS49</accession>
<dbReference type="Proteomes" id="UP000322315">
    <property type="component" value="Unassembled WGS sequence"/>
</dbReference>
<protein>
    <recommendedName>
        <fullName evidence="5">Toxin-antitoxin system YwqK family antitoxin</fullName>
    </recommendedName>
</protein>
<dbReference type="OrthoDB" id="1414430at2"/>
<name>A0A5M7AS49_9FLAO</name>
<dbReference type="AlphaFoldDB" id="A0A5M7AS49"/>
<comment type="caution">
    <text evidence="1">The sequence shown here is derived from an EMBL/GenBank/DDBJ whole genome shotgun (WGS) entry which is preliminary data.</text>
</comment>